<organism evidence="2 3">
    <name type="scientific">Methylobacterium iners</name>
    <dbReference type="NCBI Taxonomy" id="418707"/>
    <lineage>
        <taxon>Bacteria</taxon>
        <taxon>Pseudomonadati</taxon>
        <taxon>Pseudomonadota</taxon>
        <taxon>Alphaproteobacteria</taxon>
        <taxon>Hyphomicrobiales</taxon>
        <taxon>Methylobacteriaceae</taxon>
        <taxon>Methylobacterium</taxon>
    </lineage>
</organism>
<dbReference type="Pfam" id="PF13481">
    <property type="entry name" value="AAA_25"/>
    <property type="match status" value="1"/>
</dbReference>
<reference evidence="2" key="1">
    <citation type="journal article" date="2021" name="Front. Microbiol.">
        <title>Comprehensive Comparative Genomics and Phenotyping of Methylobacterium Species.</title>
        <authorList>
            <person name="Alessa O."/>
            <person name="Ogura Y."/>
            <person name="Fujitani Y."/>
            <person name="Takami H."/>
            <person name="Hayashi T."/>
            <person name="Sahin N."/>
            <person name="Tani A."/>
        </authorList>
    </citation>
    <scope>NUCLEOTIDE SEQUENCE</scope>
    <source>
        <strain evidence="2">DSM 19015</strain>
    </source>
</reference>
<proteinExistence type="predicted"/>
<dbReference type="Gene3D" id="3.40.50.300">
    <property type="entry name" value="P-loop containing nucleotide triphosphate hydrolases"/>
    <property type="match status" value="1"/>
</dbReference>
<evidence type="ECO:0000313" key="3">
    <source>
        <dbReference type="Proteomes" id="UP001055125"/>
    </source>
</evidence>
<evidence type="ECO:0000313" key="2">
    <source>
        <dbReference type="EMBL" id="GJD95214.1"/>
    </source>
</evidence>
<comment type="caution">
    <text evidence="2">The sequence shown here is derived from an EMBL/GenBank/DDBJ whole genome shotgun (WGS) entry which is preliminary data.</text>
</comment>
<feature type="region of interest" description="Disordered" evidence="1">
    <location>
        <begin position="214"/>
        <end position="236"/>
    </location>
</feature>
<sequence>MNRSDPFADFAPLDDPPDLNREWAPVVGSPASLIRATPYVWRDPRQIPPRAWLYDRRLIRGFLSTTVAPGGIGKSSLELVEAVALATGRPLLGVPVQAPLRVWYWCGEDPLEEIERRVAAILIRYNTDARELEGRLFLDPGRTSEIVIAQTTRAGTVLAQPVLDALRATVQASALDVVILDPFISTHRVPENDNGAIDMVAKALNRVDWHAHHHLGSSTAPSGGGPTGRSSGQGSADRCCRWIA</sequence>
<dbReference type="Proteomes" id="UP001055125">
    <property type="component" value="Unassembled WGS sequence"/>
</dbReference>
<dbReference type="InterPro" id="IPR027417">
    <property type="entry name" value="P-loop_NTPase"/>
</dbReference>
<dbReference type="EMBL" id="BPQP01000034">
    <property type="protein sequence ID" value="GJD95214.1"/>
    <property type="molecule type" value="Genomic_DNA"/>
</dbReference>
<evidence type="ECO:0000256" key="1">
    <source>
        <dbReference type="SAM" id="MobiDB-lite"/>
    </source>
</evidence>
<reference evidence="2" key="2">
    <citation type="submission" date="2021-08" db="EMBL/GenBank/DDBJ databases">
        <authorList>
            <person name="Tani A."/>
            <person name="Ola A."/>
            <person name="Ogura Y."/>
            <person name="Katsura K."/>
            <person name="Hayashi T."/>
        </authorList>
    </citation>
    <scope>NUCLEOTIDE SEQUENCE</scope>
    <source>
        <strain evidence="2">DSM 19015</strain>
    </source>
</reference>
<name>A0ABQ4RWQ2_9HYPH</name>
<accession>A0ABQ4RWQ2</accession>
<gene>
    <name evidence="2" type="ORF">OCOJLMKI_2424</name>
</gene>
<protein>
    <submittedName>
        <fullName evidence="2">Uncharacterized protein</fullName>
    </submittedName>
</protein>
<keyword evidence="3" id="KW-1185">Reference proteome</keyword>